<organism evidence="1 2">
    <name type="scientific">Stylophora pistillata</name>
    <name type="common">Smooth cauliflower coral</name>
    <dbReference type="NCBI Taxonomy" id="50429"/>
    <lineage>
        <taxon>Eukaryota</taxon>
        <taxon>Metazoa</taxon>
        <taxon>Cnidaria</taxon>
        <taxon>Anthozoa</taxon>
        <taxon>Hexacorallia</taxon>
        <taxon>Scleractinia</taxon>
        <taxon>Astrocoeniina</taxon>
        <taxon>Pocilloporidae</taxon>
        <taxon>Stylophora</taxon>
    </lineage>
</organism>
<keyword evidence="2" id="KW-1185">Reference proteome</keyword>
<comment type="caution">
    <text evidence="1">The sequence shown here is derived from an EMBL/GenBank/DDBJ whole genome shotgun (WGS) entry which is preliminary data.</text>
</comment>
<evidence type="ECO:0000313" key="1">
    <source>
        <dbReference type="EMBL" id="PFX13909.1"/>
    </source>
</evidence>
<evidence type="ECO:0000313" key="2">
    <source>
        <dbReference type="Proteomes" id="UP000225706"/>
    </source>
</evidence>
<name>A0A2B4RAS1_STYPI</name>
<reference evidence="2" key="1">
    <citation type="journal article" date="2017" name="bioRxiv">
        <title>Comparative analysis of the genomes of Stylophora pistillata and Acropora digitifera provides evidence for extensive differences between species of corals.</title>
        <authorList>
            <person name="Voolstra C.R."/>
            <person name="Li Y."/>
            <person name="Liew Y.J."/>
            <person name="Baumgarten S."/>
            <person name="Zoccola D."/>
            <person name="Flot J.-F."/>
            <person name="Tambutte S."/>
            <person name="Allemand D."/>
            <person name="Aranda M."/>
        </authorList>
    </citation>
    <scope>NUCLEOTIDE SEQUENCE [LARGE SCALE GENOMIC DNA]</scope>
</reference>
<dbReference type="EMBL" id="LSMT01000872">
    <property type="protein sequence ID" value="PFX13909.1"/>
    <property type="molecule type" value="Genomic_DNA"/>
</dbReference>
<sequence>MWLWLRPPLLPRPLSGIIVGAMYFPEAPADLQQALVSYIIECIDSVKCPNPDCGVVLLGDFNSLDVTNILTNHTLKQLVREPTRGNNILDLVISNLASSYNKPTVSAHLGSSDHRSVYWAPNSNYGSNILGAKKKMVKMRRFPESAIDAFGRWVSAHSWFTHTWAVESLPVDSLASSFSDDLRKAINIFSAKSVKMHPTVKPWMSAEIKSLILEQQRAYHSGSSDRWRLLRNKVRIAICKRKKEFLAQKMTSLKTSDPRSWWSLSAHRVAQQNSNCLRTGKTGLDIIMPVKKSTIHARDAPWVSPEFKELVKLRRKAFSDRDVSLFHYYRNAVNRERKALRGRFYASKVNQLKNTKPSQWRNSVKRIAGMTPATDTDTVTSCLQIEGTEGLSEYNIANMINATFVEPLESFWRLEFVPTPEAETTLFTIPESAVFSALLKLNPRKAAGPDEIPNWLLKEYADILAYLVSSIINCSFAENRLPPAWKMADVVPIPKVKSVEDINKPLRPISLTLALSKIVEDFLVGLHIGHAVMEVTDPDQYVGIPKSSTLHALISMVHNWSNATDSSGAAVRVVLLDYRKAFDFIDHTLLMRKVFSLSIPRSVAYWVPDILTNRQQRVKLSRDCFSE</sequence>
<proteinExistence type="predicted"/>
<dbReference type="PANTHER" id="PTHR47510">
    <property type="entry name" value="REVERSE TRANSCRIPTASE DOMAIN-CONTAINING PROTEIN"/>
    <property type="match status" value="1"/>
</dbReference>
<accession>A0A2B4RAS1</accession>
<gene>
    <name evidence="1" type="ORF">AWC38_SpisGene21974</name>
</gene>
<dbReference type="PANTHER" id="PTHR47510:SF3">
    <property type="entry name" value="ENDO_EXONUCLEASE_PHOSPHATASE DOMAIN-CONTAINING PROTEIN"/>
    <property type="match status" value="1"/>
</dbReference>
<dbReference type="Proteomes" id="UP000225706">
    <property type="component" value="Unassembled WGS sequence"/>
</dbReference>
<protein>
    <submittedName>
        <fullName evidence="1">Uncharacterized protein</fullName>
    </submittedName>
</protein>
<dbReference type="AlphaFoldDB" id="A0A2B4RAS1"/>
<dbReference type="OrthoDB" id="5959732at2759"/>
<dbReference type="STRING" id="50429.A0A2B4RAS1"/>